<organism evidence="12 13">
    <name type="scientific">Selenihalanaerobacter shriftii</name>
    <dbReference type="NCBI Taxonomy" id="142842"/>
    <lineage>
        <taxon>Bacteria</taxon>
        <taxon>Bacillati</taxon>
        <taxon>Bacillota</taxon>
        <taxon>Clostridia</taxon>
        <taxon>Halanaerobiales</taxon>
        <taxon>Halobacteroidaceae</taxon>
        <taxon>Selenihalanaerobacter</taxon>
    </lineage>
</organism>
<evidence type="ECO:0000256" key="8">
    <source>
        <dbReference type="ARBA" id="ARBA00033408"/>
    </source>
</evidence>
<keyword evidence="5 9" id="KW-0227">DNA damage</keyword>
<accession>A0A1T4P266</accession>
<evidence type="ECO:0000256" key="10">
    <source>
        <dbReference type="SAM" id="Coils"/>
    </source>
</evidence>
<evidence type="ECO:0000256" key="5">
    <source>
        <dbReference type="ARBA" id="ARBA00022763"/>
    </source>
</evidence>
<dbReference type="NCBIfam" id="NF008121">
    <property type="entry name" value="PRK10869.1"/>
    <property type="match status" value="1"/>
</dbReference>
<dbReference type="GO" id="GO:0043590">
    <property type="term" value="C:bacterial nucleoid"/>
    <property type="evidence" value="ECO:0007669"/>
    <property type="project" value="TreeGrafter"/>
</dbReference>
<gene>
    <name evidence="12" type="ORF">SAMN02745118_02002</name>
</gene>
<dbReference type="InterPro" id="IPR003395">
    <property type="entry name" value="RecF/RecN/SMC_N"/>
</dbReference>
<evidence type="ECO:0000256" key="7">
    <source>
        <dbReference type="ARBA" id="ARBA00023204"/>
    </source>
</evidence>
<feature type="domain" description="RecF/RecN/SMC N-terminal" evidence="11">
    <location>
        <begin position="2"/>
        <end position="521"/>
    </location>
</feature>
<dbReference type="FunFam" id="3.40.50.300:FF:000356">
    <property type="entry name" value="DNA repair protein RecN"/>
    <property type="match status" value="1"/>
</dbReference>
<dbReference type="InterPro" id="IPR027417">
    <property type="entry name" value="P-loop_NTPase"/>
</dbReference>
<feature type="coiled-coil region" evidence="10">
    <location>
        <begin position="290"/>
        <end position="376"/>
    </location>
</feature>
<feature type="coiled-coil region" evidence="10">
    <location>
        <begin position="167"/>
        <end position="224"/>
    </location>
</feature>
<dbReference type="PANTHER" id="PTHR11059">
    <property type="entry name" value="DNA REPAIR PROTEIN RECN"/>
    <property type="match status" value="1"/>
</dbReference>
<dbReference type="SUPFAM" id="SSF52540">
    <property type="entry name" value="P-loop containing nucleoside triphosphate hydrolases"/>
    <property type="match status" value="2"/>
</dbReference>
<dbReference type="CDD" id="cd03241">
    <property type="entry name" value="ABC_RecN"/>
    <property type="match status" value="2"/>
</dbReference>
<evidence type="ECO:0000256" key="6">
    <source>
        <dbReference type="ARBA" id="ARBA00022840"/>
    </source>
</evidence>
<keyword evidence="4" id="KW-0547">Nucleotide-binding</keyword>
<keyword evidence="13" id="KW-1185">Reference proteome</keyword>
<evidence type="ECO:0000256" key="2">
    <source>
        <dbReference type="ARBA" id="ARBA00009441"/>
    </source>
</evidence>
<dbReference type="GO" id="GO:0006281">
    <property type="term" value="P:DNA repair"/>
    <property type="evidence" value="ECO:0007669"/>
    <property type="project" value="UniProtKB-KW"/>
</dbReference>
<dbReference type="GO" id="GO:0005524">
    <property type="term" value="F:ATP binding"/>
    <property type="evidence" value="ECO:0007669"/>
    <property type="project" value="UniProtKB-KW"/>
</dbReference>
<evidence type="ECO:0000313" key="12">
    <source>
        <dbReference type="EMBL" id="SJZ85417.1"/>
    </source>
</evidence>
<dbReference type="Pfam" id="PF02463">
    <property type="entry name" value="SMC_N"/>
    <property type="match status" value="1"/>
</dbReference>
<dbReference type="OrthoDB" id="9806954at2"/>
<dbReference type="NCBIfam" id="TIGR00634">
    <property type="entry name" value="recN"/>
    <property type="match status" value="1"/>
</dbReference>
<protein>
    <recommendedName>
        <fullName evidence="3 9">DNA repair protein RecN</fullName>
    </recommendedName>
    <alternativeName>
        <fullName evidence="8 9">Recombination protein N</fullName>
    </alternativeName>
</protein>
<dbReference type="PIRSF" id="PIRSF003128">
    <property type="entry name" value="RecN"/>
    <property type="match status" value="1"/>
</dbReference>
<keyword evidence="7 9" id="KW-0234">DNA repair</keyword>
<dbReference type="AlphaFoldDB" id="A0A1T4P266"/>
<reference evidence="13" key="1">
    <citation type="submission" date="2017-02" db="EMBL/GenBank/DDBJ databases">
        <authorList>
            <person name="Varghese N."/>
            <person name="Submissions S."/>
        </authorList>
    </citation>
    <scope>NUCLEOTIDE SEQUENCE [LARGE SCALE GENOMIC DNA]</scope>
    <source>
        <strain evidence="13">ATCC BAA-73</strain>
    </source>
</reference>
<dbReference type="EMBL" id="FUWM01000017">
    <property type="protein sequence ID" value="SJZ85417.1"/>
    <property type="molecule type" value="Genomic_DNA"/>
</dbReference>
<comment type="function">
    <text evidence="1 9">May be involved in recombinational repair of damaged DNA.</text>
</comment>
<dbReference type="STRING" id="142842.SAMN02745118_02002"/>
<sequence length="575" mass="65010">MLLNLSIYNFALIEKLQVGFHAGLNVITGETGAGKSIIIKALEMLLGGRASTEYIRSGQEKAVIEANFSIKDNEKVQNKLKEFGIQYNSVEGIILTREVSHSGNNRSRINGRIVTLDMTRAISQYLIEIHGQHDDQLLFKASNQLMLLDEFAGDKAKGLLEEVGKVYESLKKKKKKFATLNQNEKERARKVDLLKFQIDEIVKAELTKGEMEELLVEKKRLSNAEEMAKVTNQVYNQLYESGFQEMAIVDQLHQFDKDLSTIAELDPKLESIVELLTDATYKLEEVAYELNDYQDGLEFNSQRLNEIEKRIQVINQLKRKYGDNIAEILEYKAEIQAELEELTVSEETLQELEKEIKGLEVKYLEVANQLSNLRKKVAHDFEKKVMSELQDLSMGKSEFEIKLTSKVDNDIDLSLNHITAYGIDNIQFLISPNPGEDLKPLAKIASGGELSRTMLALKKIIAESDQVQTLIFDEVDTGIGGRIANLVGEKLAIIAQSHQVICITHLPQIASMGDTHYYISKDMAANHTKTKLAYLTEEARIKELSRMLGGSSLTDTTREHAHEMIRLARKKKGNF</sequence>
<evidence type="ECO:0000256" key="4">
    <source>
        <dbReference type="ARBA" id="ARBA00022741"/>
    </source>
</evidence>
<dbReference type="InterPro" id="IPR004604">
    <property type="entry name" value="DNA_recomb/repair_RecN"/>
</dbReference>
<dbReference type="FunFam" id="3.40.50.300:FF:000319">
    <property type="entry name" value="DNA repair protein RecN"/>
    <property type="match status" value="1"/>
</dbReference>
<evidence type="ECO:0000313" key="13">
    <source>
        <dbReference type="Proteomes" id="UP000190625"/>
    </source>
</evidence>
<evidence type="ECO:0000256" key="1">
    <source>
        <dbReference type="ARBA" id="ARBA00003618"/>
    </source>
</evidence>
<evidence type="ECO:0000256" key="3">
    <source>
        <dbReference type="ARBA" id="ARBA00021315"/>
    </source>
</evidence>
<name>A0A1T4P266_9FIRM</name>
<dbReference type="Gene3D" id="3.40.50.300">
    <property type="entry name" value="P-loop containing nucleotide triphosphate hydrolases"/>
    <property type="match status" value="2"/>
</dbReference>
<dbReference type="GO" id="GO:0006310">
    <property type="term" value="P:DNA recombination"/>
    <property type="evidence" value="ECO:0007669"/>
    <property type="project" value="InterPro"/>
</dbReference>
<evidence type="ECO:0000256" key="9">
    <source>
        <dbReference type="PIRNR" id="PIRNR003128"/>
    </source>
</evidence>
<keyword evidence="6" id="KW-0067">ATP-binding</keyword>
<proteinExistence type="inferred from homology"/>
<dbReference type="Proteomes" id="UP000190625">
    <property type="component" value="Unassembled WGS sequence"/>
</dbReference>
<evidence type="ECO:0000259" key="11">
    <source>
        <dbReference type="Pfam" id="PF02463"/>
    </source>
</evidence>
<comment type="similarity">
    <text evidence="2 9">Belongs to the RecN family.</text>
</comment>
<dbReference type="GO" id="GO:0009432">
    <property type="term" value="P:SOS response"/>
    <property type="evidence" value="ECO:0007669"/>
    <property type="project" value="TreeGrafter"/>
</dbReference>
<keyword evidence="10" id="KW-0175">Coiled coil</keyword>
<dbReference type="PANTHER" id="PTHR11059:SF0">
    <property type="entry name" value="DNA REPAIR PROTEIN RECN"/>
    <property type="match status" value="1"/>
</dbReference>
<dbReference type="RefSeq" id="WP_078810438.1">
    <property type="nucleotide sequence ID" value="NZ_FUWM01000017.1"/>
</dbReference>